<evidence type="ECO:0000313" key="3">
    <source>
        <dbReference type="Proteomes" id="UP001589789"/>
    </source>
</evidence>
<proteinExistence type="predicted"/>
<evidence type="ECO:0000313" key="2">
    <source>
        <dbReference type="EMBL" id="MFC0387185.1"/>
    </source>
</evidence>
<sequence length="304" mass="32444">MTRGLFRRALASAMLPALLPGCASPLPALEVPGTTPAARALLEESAAAHGLPALARLRDISVSYEGEWPALIGRLQPALVDSGFRGGSEERLLLRERVVAQAHTGPAGRKQVVRQAAPGASAPLRVWLNGEEAEDTERRAAAALVADGYALFLLGPMLLAGPWSAGRSLDLGEGGTERITQDGRAIDCDVLRARIAPGLGVSRADELALFIGRRDRLMRRIRFSLEGLDSTRGAVAEVDCLDHRPAYGVLWPTRFHEHLLRPFPLPVHDWRLRGLDVDRGFSAAEISGASFTGRAAAPAGNPSA</sequence>
<reference evidence="2 3" key="1">
    <citation type="submission" date="2024-09" db="EMBL/GenBank/DDBJ databases">
        <authorList>
            <person name="Sun Q."/>
            <person name="Mori K."/>
        </authorList>
    </citation>
    <scope>NUCLEOTIDE SEQUENCE [LARGE SCALE GENOMIC DNA]</scope>
    <source>
        <strain evidence="2 3">CCM 7468</strain>
    </source>
</reference>
<feature type="signal peptide" evidence="1">
    <location>
        <begin position="1"/>
        <end position="28"/>
    </location>
</feature>
<dbReference type="EMBL" id="JBHLVZ010000051">
    <property type="protein sequence ID" value="MFC0387185.1"/>
    <property type="molecule type" value="Genomic_DNA"/>
</dbReference>
<keyword evidence="3" id="KW-1185">Reference proteome</keyword>
<name>A0ABV6IUA7_9PROT</name>
<comment type="caution">
    <text evidence="2">The sequence shown here is derived from an EMBL/GenBank/DDBJ whole genome shotgun (WGS) entry which is preliminary data.</text>
</comment>
<gene>
    <name evidence="2" type="ORF">ACFFIC_16755</name>
</gene>
<dbReference type="Proteomes" id="UP001589789">
    <property type="component" value="Unassembled WGS sequence"/>
</dbReference>
<organism evidence="2 3">
    <name type="scientific">Muricoccus vinaceus</name>
    <dbReference type="NCBI Taxonomy" id="424704"/>
    <lineage>
        <taxon>Bacteria</taxon>
        <taxon>Pseudomonadati</taxon>
        <taxon>Pseudomonadota</taxon>
        <taxon>Alphaproteobacteria</taxon>
        <taxon>Acetobacterales</taxon>
        <taxon>Roseomonadaceae</taxon>
        <taxon>Muricoccus</taxon>
    </lineage>
</organism>
<dbReference type="RefSeq" id="WP_377052387.1">
    <property type="nucleotide sequence ID" value="NZ_JBHLVZ010000051.1"/>
</dbReference>
<keyword evidence="1" id="KW-0732">Signal</keyword>
<feature type="chain" id="PRO_5046672891" evidence="1">
    <location>
        <begin position="29"/>
        <end position="304"/>
    </location>
</feature>
<protein>
    <submittedName>
        <fullName evidence="2">Uncharacterized protein</fullName>
    </submittedName>
</protein>
<accession>A0ABV6IUA7</accession>
<evidence type="ECO:0000256" key="1">
    <source>
        <dbReference type="SAM" id="SignalP"/>
    </source>
</evidence>